<sequence length="55" mass="6486">MDFDDKFCSIISLNAEFDSVVDLLLEKLFWPETLRASFKLYLGYVCLVFARQMRS</sequence>
<proteinExistence type="evidence at transcript level"/>
<reference evidence="1" key="1">
    <citation type="submission" date="2019-04" db="EMBL/GenBank/DDBJ databases">
        <authorList>
            <person name="Islam M.R."/>
            <person name="Banu S."/>
        </authorList>
    </citation>
    <scope>NUCLEOTIDE SEQUENCE</scope>
    <source>
        <strain evidence="1">TDF-16</strain>
    </source>
</reference>
<dbReference type="AlphaFoldDB" id="A0A4Y6GMJ8"/>
<name>A0A4Y6GMJ8_9ROSI</name>
<protein>
    <submittedName>
        <fullName evidence="1">Uncharacterized protein</fullName>
    </submittedName>
</protein>
<accession>A0A4Y6GMJ8</accession>
<evidence type="ECO:0000313" key="1">
    <source>
        <dbReference type="EMBL" id="QDF43951.1"/>
    </source>
</evidence>
<organism evidence="1">
    <name type="scientific">Aquilaria malaccensis</name>
    <dbReference type="NCBI Taxonomy" id="223753"/>
    <lineage>
        <taxon>Eukaryota</taxon>
        <taxon>Viridiplantae</taxon>
        <taxon>Streptophyta</taxon>
        <taxon>Embryophyta</taxon>
        <taxon>Tracheophyta</taxon>
        <taxon>Spermatophyta</taxon>
        <taxon>Magnoliopsida</taxon>
        <taxon>eudicotyledons</taxon>
        <taxon>Gunneridae</taxon>
        <taxon>Pentapetalae</taxon>
        <taxon>rosids</taxon>
        <taxon>malvids</taxon>
        <taxon>Malvales</taxon>
        <taxon>Thymelaeaceae</taxon>
        <taxon>Aquilaria</taxon>
    </lineage>
</organism>
<dbReference type="EMBL" id="MK751317">
    <property type="protein sequence ID" value="QDF43951.1"/>
    <property type="molecule type" value="mRNA"/>
</dbReference>